<dbReference type="InterPro" id="IPR017941">
    <property type="entry name" value="Rieske_2Fe-2S"/>
</dbReference>
<gene>
    <name evidence="11" type="ORF">WA026_011879</name>
</gene>
<dbReference type="GO" id="GO:0005737">
    <property type="term" value="C:cytoplasm"/>
    <property type="evidence" value="ECO:0007669"/>
    <property type="project" value="TreeGrafter"/>
</dbReference>
<dbReference type="PRINTS" id="PR00368">
    <property type="entry name" value="FADPNR"/>
</dbReference>
<dbReference type="Gene3D" id="3.50.50.60">
    <property type="entry name" value="FAD/NAD(P)-binding domain"/>
    <property type="match status" value="2"/>
</dbReference>
<keyword evidence="4" id="KW-0001">2Fe-2S</keyword>
<evidence type="ECO:0000256" key="5">
    <source>
        <dbReference type="ARBA" id="ARBA00022723"/>
    </source>
</evidence>
<keyword evidence="12" id="KW-1185">Reference proteome</keyword>
<dbReference type="CDD" id="cd03478">
    <property type="entry name" value="Rieske_AIFL_N"/>
    <property type="match status" value="1"/>
</dbReference>
<reference evidence="11 12" key="1">
    <citation type="submission" date="2023-03" db="EMBL/GenBank/DDBJ databases">
        <title>Genome insight into feeding habits of ladybird beetles.</title>
        <authorList>
            <person name="Li H.-S."/>
            <person name="Huang Y.-H."/>
            <person name="Pang H."/>
        </authorList>
    </citation>
    <scope>NUCLEOTIDE SEQUENCE [LARGE SCALE GENOMIC DNA]</scope>
    <source>
        <strain evidence="11">SYSU_2023b</strain>
        <tissue evidence="11">Whole body</tissue>
    </source>
</reference>
<evidence type="ECO:0000256" key="6">
    <source>
        <dbReference type="ARBA" id="ARBA00022827"/>
    </source>
</evidence>
<dbReference type="GO" id="GO:0016651">
    <property type="term" value="F:oxidoreductase activity, acting on NAD(P)H"/>
    <property type="evidence" value="ECO:0007669"/>
    <property type="project" value="TreeGrafter"/>
</dbReference>
<evidence type="ECO:0000256" key="8">
    <source>
        <dbReference type="ARBA" id="ARBA00023004"/>
    </source>
</evidence>
<feature type="domain" description="Rieske" evidence="10">
    <location>
        <begin position="71"/>
        <end position="167"/>
    </location>
</feature>
<evidence type="ECO:0000256" key="7">
    <source>
        <dbReference type="ARBA" id="ARBA00023002"/>
    </source>
</evidence>
<evidence type="ECO:0000256" key="9">
    <source>
        <dbReference type="ARBA" id="ARBA00023014"/>
    </source>
</evidence>
<dbReference type="PRINTS" id="PR00411">
    <property type="entry name" value="PNDRDTASEI"/>
</dbReference>
<evidence type="ECO:0000256" key="2">
    <source>
        <dbReference type="ARBA" id="ARBA00006442"/>
    </source>
</evidence>
<evidence type="ECO:0000313" key="12">
    <source>
        <dbReference type="Proteomes" id="UP001431783"/>
    </source>
</evidence>
<dbReference type="SUPFAM" id="SSF55424">
    <property type="entry name" value="FAD/NAD-linked reductases, dimerisation (C-terminal) domain"/>
    <property type="match status" value="1"/>
</dbReference>
<keyword evidence="7" id="KW-0560">Oxidoreductase</keyword>
<evidence type="ECO:0000259" key="10">
    <source>
        <dbReference type="PROSITE" id="PS51296"/>
    </source>
</evidence>
<dbReference type="InterPro" id="IPR036188">
    <property type="entry name" value="FAD/NAD-bd_sf"/>
</dbReference>
<dbReference type="InterPro" id="IPR050446">
    <property type="entry name" value="FAD-oxidoreductase/Apoptosis"/>
</dbReference>
<dbReference type="InterPro" id="IPR023753">
    <property type="entry name" value="FAD/NAD-binding_dom"/>
</dbReference>
<comment type="similarity">
    <text evidence="2">Belongs to the FAD-dependent oxidoreductase family.</text>
</comment>
<dbReference type="GO" id="GO:0051537">
    <property type="term" value="F:2 iron, 2 sulfur cluster binding"/>
    <property type="evidence" value="ECO:0007669"/>
    <property type="project" value="UniProtKB-KW"/>
</dbReference>
<dbReference type="PANTHER" id="PTHR43557:SF2">
    <property type="entry name" value="RIESKE DOMAIN-CONTAINING PROTEIN-RELATED"/>
    <property type="match status" value="1"/>
</dbReference>
<dbReference type="FunFam" id="2.102.10.10:FF:000003">
    <property type="entry name" value="apoptosis-inducing factor 3 isoform X2"/>
    <property type="match status" value="1"/>
</dbReference>
<evidence type="ECO:0000313" key="11">
    <source>
        <dbReference type="EMBL" id="KAK9880639.1"/>
    </source>
</evidence>
<keyword evidence="6" id="KW-0274">FAD</keyword>
<dbReference type="AlphaFoldDB" id="A0AAW1UC71"/>
<dbReference type="Gene3D" id="2.102.10.10">
    <property type="entry name" value="Rieske [2Fe-2S] iron-sulphur domain"/>
    <property type="match status" value="1"/>
</dbReference>
<dbReference type="Gene3D" id="3.30.390.30">
    <property type="match status" value="1"/>
</dbReference>
<comment type="cofactor">
    <cofactor evidence="1">
        <name>FAD</name>
        <dbReference type="ChEBI" id="CHEBI:57692"/>
    </cofactor>
</comment>
<keyword evidence="8" id="KW-0408">Iron</keyword>
<dbReference type="PROSITE" id="PS51296">
    <property type="entry name" value="RIESKE"/>
    <property type="match status" value="1"/>
</dbReference>
<evidence type="ECO:0000256" key="1">
    <source>
        <dbReference type="ARBA" id="ARBA00001974"/>
    </source>
</evidence>
<sequence>MVMKFLSLNTVIIRNYRRFFPIKFYPILFAHADVSRNLVQTVFYFPNMGCRSSNLSDQKTTQKSEDEYIEDIVCNETDIGENEMKVFNLKDVGKVLLIKQNGRLHSLGSKCTHYGAPLVNSALGDGRIRCQWHGACFNIQTGDIEDFPGVDSLPCHQVTVVNGKVSVRAKLSELENSNRTKPMCKKLKDTNEHFIIIGGGPAGAVCVETLRQENFSGSITMVCKENHLPYDRVKVSKVGDFDIEHNQFRNPDFYREHDIEVILGVAAIKVDSKAKVVHLENGQNMKFDKLFIATGAQAAVLDVPGKNLKNIITLRNYEDGQYLISQLSPDKNVVINGSSFIAMEAASCCADKVKSVTVVSRSEVPFKQVLGDKVGAAFMKLFKEKGVTFRIKTNIVEVKDDGTGKVGEVQLQTGEKLKADILVLGIGSKFNTEFLLGSGIDLRKDRSIEVDAYLQSNKAEIFAGGDIVHAPVFSSNNEKVTIGHYALAHYHGRIAALNMIGKKQELRVVPFFWTSLFGKSVRYAGNGKFTDVVFVGNVDELKFVAFYIKANGEVIAASSCGMDPVVSQFAELLFQGKKLYKKDLDKDPLDWVKNVLP</sequence>
<dbReference type="PANTHER" id="PTHR43557">
    <property type="entry name" value="APOPTOSIS-INDUCING FACTOR 1"/>
    <property type="match status" value="1"/>
</dbReference>
<dbReference type="Pfam" id="PF07992">
    <property type="entry name" value="Pyr_redox_2"/>
    <property type="match status" value="1"/>
</dbReference>
<dbReference type="EMBL" id="JARQZJ010000065">
    <property type="protein sequence ID" value="KAK9880639.1"/>
    <property type="molecule type" value="Genomic_DNA"/>
</dbReference>
<keyword evidence="9" id="KW-0411">Iron-sulfur</keyword>
<accession>A0AAW1UC71</accession>
<comment type="caution">
    <text evidence="11">The sequence shown here is derived from an EMBL/GenBank/DDBJ whole genome shotgun (WGS) entry which is preliminary data.</text>
</comment>
<dbReference type="InterPro" id="IPR036922">
    <property type="entry name" value="Rieske_2Fe-2S_sf"/>
</dbReference>
<dbReference type="SUPFAM" id="SSF50022">
    <property type="entry name" value="ISP domain"/>
    <property type="match status" value="1"/>
</dbReference>
<evidence type="ECO:0000256" key="4">
    <source>
        <dbReference type="ARBA" id="ARBA00022714"/>
    </source>
</evidence>
<keyword evidence="3" id="KW-0285">Flavoprotein</keyword>
<keyword evidence="5" id="KW-0479">Metal-binding</keyword>
<dbReference type="InterPro" id="IPR016156">
    <property type="entry name" value="FAD/NAD-linked_Rdtase_dimer_sf"/>
</dbReference>
<dbReference type="Pfam" id="PF00355">
    <property type="entry name" value="Rieske"/>
    <property type="match status" value="1"/>
</dbReference>
<dbReference type="GO" id="GO:0046872">
    <property type="term" value="F:metal ion binding"/>
    <property type="evidence" value="ECO:0007669"/>
    <property type="project" value="UniProtKB-KW"/>
</dbReference>
<proteinExistence type="inferred from homology"/>
<dbReference type="SUPFAM" id="SSF51905">
    <property type="entry name" value="FAD/NAD(P)-binding domain"/>
    <property type="match status" value="2"/>
</dbReference>
<organism evidence="11 12">
    <name type="scientific">Henosepilachna vigintioctopunctata</name>
    <dbReference type="NCBI Taxonomy" id="420089"/>
    <lineage>
        <taxon>Eukaryota</taxon>
        <taxon>Metazoa</taxon>
        <taxon>Ecdysozoa</taxon>
        <taxon>Arthropoda</taxon>
        <taxon>Hexapoda</taxon>
        <taxon>Insecta</taxon>
        <taxon>Pterygota</taxon>
        <taxon>Neoptera</taxon>
        <taxon>Endopterygota</taxon>
        <taxon>Coleoptera</taxon>
        <taxon>Polyphaga</taxon>
        <taxon>Cucujiformia</taxon>
        <taxon>Coccinelloidea</taxon>
        <taxon>Coccinellidae</taxon>
        <taxon>Epilachninae</taxon>
        <taxon>Epilachnini</taxon>
        <taxon>Henosepilachna</taxon>
    </lineage>
</organism>
<protein>
    <recommendedName>
        <fullName evidence="10">Rieske domain-containing protein</fullName>
    </recommendedName>
</protein>
<dbReference type="Proteomes" id="UP001431783">
    <property type="component" value="Unassembled WGS sequence"/>
</dbReference>
<evidence type="ECO:0000256" key="3">
    <source>
        <dbReference type="ARBA" id="ARBA00022630"/>
    </source>
</evidence>
<name>A0AAW1UC71_9CUCU</name>